<dbReference type="Proteomes" id="UP001477672">
    <property type="component" value="Unassembled WGS sequence"/>
</dbReference>
<evidence type="ECO:0000256" key="1">
    <source>
        <dbReference type="SAM" id="MobiDB-lite"/>
    </source>
</evidence>
<dbReference type="PROSITE" id="PS51257">
    <property type="entry name" value="PROKAR_LIPOPROTEIN"/>
    <property type="match status" value="1"/>
</dbReference>
<evidence type="ECO:0000313" key="4">
    <source>
        <dbReference type="Proteomes" id="UP001477672"/>
    </source>
</evidence>
<protein>
    <submittedName>
        <fullName evidence="3">DUF4340 domain-containing protein</fullName>
    </submittedName>
</protein>
<feature type="compositionally biased region" description="Acidic residues" evidence="1">
    <location>
        <begin position="294"/>
        <end position="312"/>
    </location>
</feature>
<dbReference type="RefSeq" id="WP_349216075.1">
    <property type="nucleotide sequence ID" value="NZ_JBBMFA010000092.1"/>
</dbReference>
<feature type="domain" description="DUF4340" evidence="2">
    <location>
        <begin position="69"/>
        <end position="258"/>
    </location>
</feature>
<keyword evidence="4" id="KW-1185">Reference proteome</keyword>
<sequence length="474" mass="53610">MKRFKRIYALLAVLLVACLITFGVSQYETRKEQIKNSDEVILEIPTDSVKTLSWENETVSLSFHKDDAWVYDDDDAFPVDEEKINELLSQFEAFGVSFIIEDVEDFGQYGLNDPVCTINIGTEDQEYTVLLGDYSAMDSERYVSIGDGNVYLVQNDPLDSFDAELSDVIKNDEVPAFDQVTEIRFSGEEEYQIRYEEDSTETYREEDVYFTQVDGETLPLDTSEIETYLSTLQNMDMTEYMTYNATQEDLETYGLADPELMMEIDYTTTDEDDNETSGTFVLSVSHDPSQPLPEESESEATQDESEETEEEEITAYARVGESPIVYKISTDAYKALMASSIDDFRHKEVVPANFENIAQIDIVLEDVNYTISSKGEGDDRTYYYGDEELEIDELQSALQALSADSFTDEEPTQREEIDLTLTLDLEGSPTVHVELYRYDGDHCLAVADGEPISLAARDSVVDLVEAVNSIVLNG</sequence>
<name>A0ABV1GFD0_9FIRM</name>
<dbReference type="Pfam" id="PF14238">
    <property type="entry name" value="DUF4340"/>
    <property type="match status" value="1"/>
</dbReference>
<feature type="region of interest" description="Disordered" evidence="1">
    <location>
        <begin position="269"/>
        <end position="312"/>
    </location>
</feature>
<accession>A0ABV1GFD0</accession>
<comment type="caution">
    <text evidence="3">The sequence shown here is derived from an EMBL/GenBank/DDBJ whole genome shotgun (WGS) entry which is preliminary data.</text>
</comment>
<evidence type="ECO:0000259" key="2">
    <source>
        <dbReference type="Pfam" id="PF14238"/>
    </source>
</evidence>
<gene>
    <name evidence="3" type="ORF">WMO24_08945</name>
</gene>
<evidence type="ECO:0000313" key="3">
    <source>
        <dbReference type="EMBL" id="MEQ2520555.1"/>
    </source>
</evidence>
<dbReference type="InterPro" id="IPR025641">
    <property type="entry name" value="DUF4340"/>
</dbReference>
<organism evidence="3 4">
    <name type="scientific">Ruthenibacterium intestinale</name>
    <dbReference type="NCBI Taxonomy" id="3133163"/>
    <lineage>
        <taxon>Bacteria</taxon>
        <taxon>Bacillati</taxon>
        <taxon>Bacillota</taxon>
        <taxon>Clostridia</taxon>
        <taxon>Eubacteriales</taxon>
        <taxon>Oscillospiraceae</taxon>
        <taxon>Ruthenibacterium</taxon>
    </lineage>
</organism>
<proteinExistence type="predicted"/>
<dbReference type="EMBL" id="JBBMFA010000092">
    <property type="protein sequence ID" value="MEQ2520555.1"/>
    <property type="molecule type" value="Genomic_DNA"/>
</dbReference>
<reference evidence="3 4" key="1">
    <citation type="submission" date="2024-03" db="EMBL/GenBank/DDBJ databases">
        <title>Human intestinal bacterial collection.</title>
        <authorList>
            <person name="Pauvert C."/>
            <person name="Hitch T.C.A."/>
            <person name="Clavel T."/>
        </authorList>
    </citation>
    <scope>NUCLEOTIDE SEQUENCE [LARGE SCALE GENOMIC DNA]</scope>
    <source>
        <strain evidence="3 4">CLA-JM-H11</strain>
    </source>
</reference>